<evidence type="ECO:0000313" key="2">
    <source>
        <dbReference type="EMBL" id="KAH8985688.1"/>
    </source>
</evidence>
<keyword evidence="1" id="KW-0472">Membrane</keyword>
<comment type="caution">
    <text evidence="2">The sequence shown here is derived from an EMBL/GenBank/DDBJ whole genome shotgun (WGS) entry which is preliminary data.</text>
</comment>
<reference evidence="2" key="1">
    <citation type="submission" date="2022-01" db="EMBL/GenBank/DDBJ databases">
        <title>Comparative genomics reveals a dynamic genome evolution in the ectomycorrhizal milk-cap (Lactarius) mushrooms.</title>
        <authorList>
            <consortium name="DOE Joint Genome Institute"/>
            <person name="Lebreton A."/>
            <person name="Tang N."/>
            <person name="Kuo A."/>
            <person name="LaButti K."/>
            <person name="Drula E."/>
            <person name="Barry K."/>
            <person name="Clum A."/>
            <person name="Lipzen A."/>
            <person name="Mousain D."/>
            <person name="Ng V."/>
            <person name="Wang R."/>
            <person name="Wang X."/>
            <person name="Dai Y."/>
            <person name="Henrissat B."/>
            <person name="Grigoriev I.V."/>
            <person name="Guerin-Laguette A."/>
            <person name="Yu F."/>
            <person name="Martin F.M."/>
        </authorList>
    </citation>
    <scope>NUCLEOTIDE SEQUENCE</scope>
    <source>
        <strain evidence="2">QP</strain>
    </source>
</reference>
<keyword evidence="1" id="KW-1133">Transmembrane helix</keyword>
<feature type="non-terminal residue" evidence="2">
    <location>
        <position position="62"/>
    </location>
</feature>
<gene>
    <name evidence="2" type="ORF">EDB92DRAFT_1767392</name>
</gene>
<dbReference type="Proteomes" id="UP001201163">
    <property type="component" value="Unassembled WGS sequence"/>
</dbReference>
<keyword evidence="3" id="KW-1185">Reference proteome</keyword>
<name>A0AAD4LAJ8_9AGAM</name>
<accession>A0AAD4LAJ8</accession>
<feature type="non-terminal residue" evidence="2">
    <location>
        <position position="1"/>
    </location>
</feature>
<feature type="transmembrane region" description="Helical" evidence="1">
    <location>
        <begin position="5"/>
        <end position="23"/>
    </location>
</feature>
<evidence type="ECO:0000256" key="1">
    <source>
        <dbReference type="SAM" id="Phobius"/>
    </source>
</evidence>
<protein>
    <submittedName>
        <fullName evidence="2">Uncharacterized protein</fullName>
    </submittedName>
</protein>
<keyword evidence="1" id="KW-0812">Transmembrane</keyword>
<feature type="transmembrane region" description="Helical" evidence="1">
    <location>
        <begin position="43"/>
        <end position="60"/>
    </location>
</feature>
<organism evidence="2 3">
    <name type="scientific">Lactarius akahatsu</name>
    <dbReference type="NCBI Taxonomy" id="416441"/>
    <lineage>
        <taxon>Eukaryota</taxon>
        <taxon>Fungi</taxon>
        <taxon>Dikarya</taxon>
        <taxon>Basidiomycota</taxon>
        <taxon>Agaricomycotina</taxon>
        <taxon>Agaricomycetes</taxon>
        <taxon>Russulales</taxon>
        <taxon>Russulaceae</taxon>
        <taxon>Lactarius</taxon>
    </lineage>
</organism>
<sequence length="62" mass="7182">VYFVFLLKTIQTALIGADIYFWFVAGFGNVERLGNSHFFPVDVPIIDTIILFIVQGYFCYRI</sequence>
<evidence type="ECO:0000313" key="3">
    <source>
        <dbReference type="Proteomes" id="UP001201163"/>
    </source>
</evidence>
<dbReference type="EMBL" id="JAKELL010000061">
    <property type="protein sequence ID" value="KAH8985688.1"/>
    <property type="molecule type" value="Genomic_DNA"/>
</dbReference>
<proteinExistence type="predicted"/>
<dbReference type="AlphaFoldDB" id="A0AAD4LAJ8"/>